<dbReference type="InterPro" id="IPR016181">
    <property type="entry name" value="Acyl_CoA_acyltransferase"/>
</dbReference>
<sequence>MRATIRPPRPTDASAIADVHVAAWRETYSHLLPADFFSPEYIAGRQRLWKHVLAERRDDMAIRVAEIDGDIIGFAWLGPSEGHDAEAPPRDRLLYGARRRGPRSITSGGGSFWYFSVRRLS</sequence>
<evidence type="ECO:0008006" key="3">
    <source>
        <dbReference type="Google" id="ProtNLM"/>
    </source>
</evidence>
<dbReference type="EMBL" id="CP139779">
    <property type="protein sequence ID" value="WQB70343.1"/>
    <property type="molecule type" value="Genomic_DNA"/>
</dbReference>
<name>A0ABZ0V9Q5_9MICO</name>
<dbReference type="Proteomes" id="UP001324533">
    <property type="component" value="Chromosome"/>
</dbReference>
<dbReference type="Gene3D" id="3.40.630.30">
    <property type="match status" value="1"/>
</dbReference>
<organism evidence="1 2">
    <name type="scientific">Microbacterium invictum</name>
    <dbReference type="NCBI Taxonomy" id="515415"/>
    <lineage>
        <taxon>Bacteria</taxon>
        <taxon>Bacillati</taxon>
        <taxon>Actinomycetota</taxon>
        <taxon>Actinomycetes</taxon>
        <taxon>Micrococcales</taxon>
        <taxon>Microbacteriaceae</taxon>
        <taxon>Microbacterium</taxon>
    </lineage>
</organism>
<gene>
    <name evidence="1" type="ORF">T9R20_16855</name>
</gene>
<protein>
    <recommendedName>
        <fullName evidence="3">N-acetyltransferase domain-containing protein</fullName>
    </recommendedName>
</protein>
<accession>A0ABZ0V9Q5</accession>
<evidence type="ECO:0000313" key="2">
    <source>
        <dbReference type="Proteomes" id="UP001324533"/>
    </source>
</evidence>
<reference evidence="1 2" key="1">
    <citation type="submission" date="2023-06" db="EMBL/GenBank/DDBJ databases">
        <title>Rock-solubilizing bacteria, Microbacterium invictum, promotes re-establishment of vegetation in rocky wasteland by accelerating rock bio-weathering and reshaping soil bacterial community.</title>
        <authorList>
            <person name="Liu C."/>
        </authorList>
    </citation>
    <scope>NUCLEOTIDE SEQUENCE [LARGE SCALE GENOMIC DNA]</scope>
    <source>
        <strain evidence="1 2">X-18</strain>
    </source>
</reference>
<dbReference type="RefSeq" id="WP_322410490.1">
    <property type="nucleotide sequence ID" value="NZ_CP139779.1"/>
</dbReference>
<keyword evidence="2" id="KW-1185">Reference proteome</keyword>
<evidence type="ECO:0000313" key="1">
    <source>
        <dbReference type="EMBL" id="WQB70343.1"/>
    </source>
</evidence>
<proteinExistence type="predicted"/>
<dbReference type="SUPFAM" id="SSF55729">
    <property type="entry name" value="Acyl-CoA N-acyltransferases (Nat)"/>
    <property type="match status" value="1"/>
</dbReference>